<feature type="signal peptide" evidence="1">
    <location>
        <begin position="1"/>
        <end position="26"/>
    </location>
</feature>
<dbReference type="Gene3D" id="2.30.42.10">
    <property type="match status" value="1"/>
</dbReference>
<dbReference type="Proteomes" id="UP000197024">
    <property type="component" value="Chromosome"/>
</dbReference>
<protein>
    <submittedName>
        <fullName evidence="4">Peptidase S41</fullName>
    </submittedName>
</protein>
<evidence type="ECO:0000256" key="1">
    <source>
        <dbReference type="SAM" id="SignalP"/>
    </source>
</evidence>
<evidence type="ECO:0000313" key="4">
    <source>
        <dbReference type="EMBL" id="ASD28072.1"/>
    </source>
</evidence>
<accession>A0A1Z3M0Y2</accession>
<dbReference type="SUPFAM" id="SSF50156">
    <property type="entry name" value="PDZ domain-like"/>
    <property type="match status" value="1"/>
</dbReference>
<evidence type="ECO:0000259" key="2">
    <source>
        <dbReference type="Pfam" id="PF03572"/>
    </source>
</evidence>
<dbReference type="AlphaFoldDB" id="A0A1Z3M0Y2"/>
<gene>
    <name evidence="4" type="ORF">CD943_14925</name>
</gene>
<evidence type="ECO:0000313" key="5">
    <source>
        <dbReference type="Proteomes" id="UP000197024"/>
    </source>
</evidence>
<sequence length="397" mass="42602">MAPSLRLLSALAFAPLAAAPAPFARAQTPAPVSAEAYRKDALALPGLIEAHYAYPERLPGGRFPSSPQLTAQGEAVHDAASLLKYAENALTALADHHAITGSSFADSWAVVPSYADLWIERVAPHWIITDVRDGSPAAEAGIRPGSRLLAVGDQPIDDAVAAFWSEIGLTSEGERAAYAARVLVAGRRDRPRDLMIETSDGSRRRLTLPNLYTTRRDRPPVESRQVDGALAIRINDALGDRATITAFDQAMTTALPGQTLVLDLTETPSGGNTVVARAIMGWFVDAPSAYQIHSLPAEARETGIERRWIEQVLPRPGKRHNGPVIVRVGRWTGSMGEGLAIGLHAQGARVVGRPMAGLLGAVYDLRLPNSGLVIKIPVERLYAVDGTPREQFKPQPD</sequence>
<reference evidence="4 5" key="2">
    <citation type="submission" date="2017-06" db="EMBL/GenBank/DDBJ databases">
        <authorList>
            <person name="Kim H.J."/>
            <person name="Triplett B.A."/>
        </authorList>
    </citation>
    <scope>NUCLEOTIDE SEQUENCE [LARGE SCALE GENOMIC DNA]</scope>
    <source>
        <strain evidence="4 5">BZC3</strain>
    </source>
</reference>
<dbReference type="GO" id="GO:0006508">
    <property type="term" value="P:proteolysis"/>
    <property type="evidence" value="ECO:0007669"/>
    <property type="project" value="InterPro"/>
</dbReference>
<dbReference type="InterPro" id="IPR005151">
    <property type="entry name" value="Tail-specific_protease"/>
</dbReference>
<dbReference type="EMBL" id="CP021995">
    <property type="protein sequence ID" value="ASD28072.1"/>
    <property type="molecule type" value="Genomic_DNA"/>
</dbReference>
<evidence type="ECO:0000259" key="3">
    <source>
        <dbReference type="Pfam" id="PF17820"/>
    </source>
</evidence>
<dbReference type="InterPro" id="IPR041489">
    <property type="entry name" value="PDZ_6"/>
</dbReference>
<dbReference type="InterPro" id="IPR029045">
    <property type="entry name" value="ClpP/crotonase-like_dom_sf"/>
</dbReference>
<feature type="domain" description="Tail specific protease" evidence="2">
    <location>
        <begin position="256"/>
        <end position="390"/>
    </location>
</feature>
<dbReference type="Pfam" id="PF17820">
    <property type="entry name" value="PDZ_6"/>
    <property type="match status" value="1"/>
</dbReference>
<reference evidence="4 5" key="1">
    <citation type="submission" date="2017-06" db="EMBL/GenBank/DDBJ databases">
        <title>Biodegradation of gentamicin by bacterial consortia AMQD4 in synthetic medium and raw gentamicin sewage.</title>
        <authorList>
            <person name="Chang H."/>
            <person name="Feng Y."/>
            <person name="Li Z."/>
            <person name="Xue J."/>
            <person name="Cheng D."/>
        </authorList>
    </citation>
    <scope>NUCLEOTIDE SEQUENCE [LARGE SCALE GENOMIC DNA]</scope>
    <source>
        <strain evidence="4 5">BZC3</strain>
    </source>
</reference>
<dbReference type="RefSeq" id="WP_088411542.1">
    <property type="nucleotide sequence ID" value="NZ_CP021995.1"/>
</dbReference>
<keyword evidence="1" id="KW-0732">Signal</keyword>
<dbReference type="GO" id="GO:0008236">
    <property type="term" value="F:serine-type peptidase activity"/>
    <property type="evidence" value="ECO:0007669"/>
    <property type="project" value="InterPro"/>
</dbReference>
<dbReference type="InterPro" id="IPR036034">
    <property type="entry name" value="PDZ_sf"/>
</dbReference>
<dbReference type="Gene3D" id="3.90.226.10">
    <property type="entry name" value="2-enoyl-CoA Hydratase, Chain A, domain 1"/>
    <property type="match status" value="1"/>
</dbReference>
<organism evidence="4 5">
    <name type="scientific">Brevundimonas diminuta</name>
    <name type="common">Pseudomonas diminuta</name>
    <dbReference type="NCBI Taxonomy" id="293"/>
    <lineage>
        <taxon>Bacteria</taxon>
        <taxon>Pseudomonadati</taxon>
        <taxon>Pseudomonadota</taxon>
        <taxon>Alphaproteobacteria</taxon>
        <taxon>Caulobacterales</taxon>
        <taxon>Caulobacteraceae</taxon>
        <taxon>Brevundimonas</taxon>
    </lineage>
</organism>
<dbReference type="SUPFAM" id="SSF52096">
    <property type="entry name" value="ClpP/crotonase"/>
    <property type="match status" value="1"/>
</dbReference>
<proteinExistence type="predicted"/>
<name>A0A1Z3M0Y2_BREDI</name>
<dbReference type="Pfam" id="PF03572">
    <property type="entry name" value="Peptidase_S41"/>
    <property type="match status" value="1"/>
</dbReference>
<feature type="chain" id="PRO_5013346139" evidence="1">
    <location>
        <begin position="27"/>
        <end position="397"/>
    </location>
</feature>
<feature type="domain" description="PDZ" evidence="3">
    <location>
        <begin position="127"/>
        <end position="158"/>
    </location>
</feature>